<reference evidence="2" key="1">
    <citation type="journal article" date="2020" name="Stud. Mycol.">
        <title>101 Dothideomycetes genomes: a test case for predicting lifestyles and emergence of pathogens.</title>
        <authorList>
            <person name="Haridas S."/>
            <person name="Albert R."/>
            <person name="Binder M."/>
            <person name="Bloem J."/>
            <person name="Labutti K."/>
            <person name="Salamov A."/>
            <person name="Andreopoulos B."/>
            <person name="Baker S."/>
            <person name="Barry K."/>
            <person name="Bills G."/>
            <person name="Bluhm B."/>
            <person name="Cannon C."/>
            <person name="Castanera R."/>
            <person name="Culley D."/>
            <person name="Daum C."/>
            <person name="Ezra D."/>
            <person name="Gonzalez J."/>
            <person name="Henrissat B."/>
            <person name="Kuo A."/>
            <person name="Liang C."/>
            <person name="Lipzen A."/>
            <person name="Lutzoni F."/>
            <person name="Magnuson J."/>
            <person name="Mondo S."/>
            <person name="Nolan M."/>
            <person name="Ohm R."/>
            <person name="Pangilinan J."/>
            <person name="Park H.-J."/>
            <person name="Ramirez L."/>
            <person name="Alfaro M."/>
            <person name="Sun H."/>
            <person name="Tritt A."/>
            <person name="Yoshinaga Y."/>
            <person name="Zwiers L.-H."/>
            <person name="Turgeon B."/>
            <person name="Goodwin S."/>
            <person name="Spatafora J."/>
            <person name="Crous P."/>
            <person name="Grigoriev I."/>
        </authorList>
    </citation>
    <scope>NUCLEOTIDE SEQUENCE</scope>
    <source>
        <strain evidence="2">CBS 123094</strain>
    </source>
</reference>
<organism evidence="2 3">
    <name type="scientific">Amniculicola lignicola CBS 123094</name>
    <dbReference type="NCBI Taxonomy" id="1392246"/>
    <lineage>
        <taxon>Eukaryota</taxon>
        <taxon>Fungi</taxon>
        <taxon>Dikarya</taxon>
        <taxon>Ascomycota</taxon>
        <taxon>Pezizomycotina</taxon>
        <taxon>Dothideomycetes</taxon>
        <taxon>Pleosporomycetidae</taxon>
        <taxon>Pleosporales</taxon>
        <taxon>Amniculicolaceae</taxon>
        <taxon>Amniculicola</taxon>
    </lineage>
</organism>
<feature type="compositionally biased region" description="Low complexity" evidence="1">
    <location>
        <begin position="11"/>
        <end position="21"/>
    </location>
</feature>
<evidence type="ECO:0000313" key="2">
    <source>
        <dbReference type="EMBL" id="KAF2002227.1"/>
    </source>
</evidence>
<proteinExistence type="predicted"/>
<evidence type="ECO:0000256" key="1">
    <source>
        <dbReference type="SAM" id="MobiDB-lite"/>
    </source>
</evidence>
<evidence type="ECO:0000313" key="3">
    <source>
        <dbReference type="Proteomes" id="UP000799779"/>
    </source>
</evidence>
<name>A0A6A5WL61_9PLEO</name>
<protein>
    <submittedName>
        <fullName evidence="2">Uncharacterized protein</fullName>
    </submittedName>
</protein>
<dbReference type="Proteomes" id="UP000799779">
    <property type="component" value="Unassembled WGS sequence"/>
</dbReference>
<dbReference type="AlphaFoldDB" id="A0A6A5WL61"/>
<gene>
    <name evidence="2" type="ORF">P154DRAFT_574179</name>
</gene>
<keyword evidence="3" id="KW-1185">Reference proteome</keyword>
<accession>A0A6A5WL61</accession>
<feature type="region of interest" description="Disordered" evidence="1">
    <location>
        <begin position="1"/>
        <end position="21"/>
    </location>
</feature>
<sequence length="226" mass="25615">MPKTDRNRIIGSSGSSALSSANNTRFNTFKTALIELQGAIDQLPTAETGERTPDHDQHENALNVERDRLTMEYLEKCVDKFVLTKNPTIVHHYLMTQGRWTIAQAAIHRNLFNENKRAHHLEPGQRPVGGVNDGDGGHAKDEYRCRPGPSLKEVKWIFNCGPILCGQSCNRMVITDFEPIGWHLANGFYADAPAVGNPYQSDEALAKMDAYLHIKWFYDSQRWPMY</sequence>
<dbReference type="EMBL" id="ML977578">
    <property type="protein sequence ID" value="KAF2002227.1"/>
    <property type="molecule type" value="Genomic_DNA"/>
</dbReference>